<dbReference type="PANTHER" id="PTHR46411">
    <property type="entry name" value="FAMILY ATPASE, PUTATIVE-RELATED"/>
    <property type="match status" value="1"/>
</dbReference>
<dbReference type="InterPro" id="IPR003959">
    <property type="entry name" value="ATPase_AAA_core"/>
</dbReference>
<feature type="compositionally biased region" description="Polar residues" evidence="1">
    <location>
        <begin position="255"/>
        <end position="270"/>
    </location>
</feature>
<dbReference type="GeneID" id="85478516"/>
<evidence type="ECO:0000313" key="3">
    <source>
        <dbReference type="EMBL" id="KAK1637799.1"/>
    </source>
</evidence>
<feature type="region of interest" description="Disordered" evidence="1">
    <location>
        <begin position="237"/>
        <end position="304"/>
    </location>
</feature>
<dbReference type="InterPro" id="IPR054289">
    <property type="entry name" value="DUF7025"/>
</dbReference>
<feature type="compositionally biased region" description="Acidic residues" evidence="1">
    <location>
        <begin position="389"/>
        <end position="403"/>
    </location>
</feature>
<accession>A0AAI9ZVV3</accession>
<proteinExistence type="predicted"/>
<feature type="region of interest" description="Disordered" evidence="1">
    <location>
        <begin position="916"/>
        <end position="1137"/>
    </location>
</feature>
<dbReference type="Pfam" id="PF22942">
    <property type="entry name" value="DUF7025"/>
    <property type="match status" value="1"/>
</dbReference>
<dbReference type="SMART" id="SM00382">
    <property type="entry name" value="AAA"/>
    <property type="match status" value="1"/>
</dbReference>
<dbReference type="Proteomes" id="UP001243989">
    <property type="component" value="Unassembled WGS sequence"/>
</dbReference>
<organism evidence="3 4">
    <name type="scientific">Colletotrichum phormii</name>
    <dbReference type="NCBI Taxonomy" id="359342"/>
    <lineage>
        <taxon>Eukaryota</taxon>
        <taxon>Fungi</taxon>
        <taxon>Dikarya</taxon>
        <taxon>Ascomycota</taxon>
        <taxon>Pezizomycotina</taxon>
        <taxon>Sordariomycetes</taxon>
        <taxon>Hypocreomycetidae</taxon>
        <taxon>Glomerellales</taxon>
        <taxon>Glomerellaceae</taxon>
        <taxon>Colletotrichum</taxon>
        <taxon>Colletotrichum acutatum species complex</taxon>
    </lineage>
</organism>
<feature type="compositionally biased region" description="Polar residues" evidence="1">
    <location>
        <begin position="1046"/>
        <end position="1055"/>
    </location>
</feature>
<dbReference type="InterPro" id="IPR056599">
    <property type="entry name" value="AAA_lid_fung"/>
</dbReference>
<feature type="compositionally biased region" description="Basic and acidic residues" evidence="1">
    <location>
        <begin position="273"/>
        <end position="282"/>
    </location>
</feature>
<sequence length="1137" mass="130807">MYDLHESTKSAKSHSNGFPPDAKYWIDESVRYENHLDFYRDAMFFMSRIRESHQRLNRWEEIRKSKHQALIKAKKERAPETENTRQASLKAFLNGEPLKVMMADWVTFIFFKRESEDSILAPLEVVSGEPEPQEIIQLASVFNSKKKATSHVYRYLERVLPTGVDAESFKRQPLPERIRIHSQPLLWVFAKTFKGAPVSPAEDGSLVFLRPYQELQYHEATLREILDDFEKRFVNYDGSDSSLPPRSAVQGADDTGNTAAPPQSSNQPTASIREGEEVKDPTEATSRSGQEEDAEPSDPDNMSNSITTLLHLRCLLHFMDSEIKPKQEYINSQDCTHIHFHDLWFLFKPGDLVIDKEEKQVHVVLRVQNPRHKIEEPWERWNRRMGESSDSDSDSEGEEDESENPFTLFCAYIDFDGKMFGPITRKFKISPFGELKQIRSLPVYPLRFAKNTQSRQNIIERSKMLLDVAKFKAMYYMGVTLDKRDEIDSQVVIDFNEALSDEARKKWEPKIAPINTGPDHQEDDEPCIAKCCDMQSIRDGSATDTKMTQDFIRTLIPDTSLRAPSLILSPRSFEETSNYGGQLTETELLIMTYPQLDLTYLRYENSNVRNLTVHAFEKLELPEGHREMVKSLVVQHFRTKQSAFTKNEQTDLIQGKGKGLIMLLHGAPGVGKTTTAEGIAELFRKPLFQITCGDLGTTAKEVETELEKNFALASRWGCILLLDEADVFLSARERTDFTRNGLVAVFLRILEYYTGILFLTTNRIGDFDEAFASRIHMSLYYPPLNEDKTLKVFHLNLELIKQRFQKQGRIIEFDESSVEDFARQHFHEHEYHRWNGRQIRNACQTALALAEYDAQDGALEIDSQIDRKAVVKLQLKYFRTVQRAYLDFGKYLGDIRGTQGDRRAIDYKLRARSDTPWQTRPSLLSQRGDSGSMSGHRGRPQHLQSQRSTSDMSQPVYSTQTETSQQTYRQDYPQDHRQEYRQEYRPSTPHANLPSPQVYDQHPPQPSRPQSYQGSTGNPGGSGHSNPYEQQEERHYASPDTRSLPVRQQSRSFDSPQAGYRQAQGGDVLVRPGLNYDNSPLAHRSSQSQKSHYSYRGRSQENDMRGSEVPMREAGNVTPRSMFRDNQGFEIPRGRDN</sequence>
<reference evidence="3" key="1">
    <citation type="submission" date="2021-06" db="EMBL/GenBank/DDBJ databases">
        <title>Comparative genomics, transcriptomics and evolutionary studies reveal genomic signatures of adaptation to plant cell wall in hemibiotrophic fungi.</title>
        <authorList>
            <consortium name="DOE Joint Genome Institute"/>
            <person name="Baroncelli R."/>
            <person name="Diaz J.F."/>
            <person name="Benocci T."/>
            <person name="Peng M."/>
            <person name="Battaglia E."/>
            <person name="Haridas S."/>
            <person name="Andreopoulos W."/>
            <person name="Labutti K."/>
            <person name="Pangilinan J."/>
            <person name="Floch G.L."/>
            <person name="Makela M.R."/>
            <person name="Henrissat B."/>
            <person name="Grigoriev I.V."/>
            <person name="Crouch J.A."/>
            <person name="De Vries R.P."/>
            <person name="Sukno S.A."/>
            <person name="Thon M.R."/>
        </authorList>
    </citation>
    <scope>NUCLEOTIDE SEQUENCE</scope>
    <source>
        <strain evidence="3">CBS 102054</strain>
    </source>
</reference>
<evidence type="ECO:0000256" key="1">
    <source>
        <dbReference type="SAM" id="MobiDB-lite"/>
    </source>
</evidence>
<name>A0AAI9ZVV3_9PEZI</name>
<feature type="compositionally biased region" description="Polar residues" evidence="1">
    <location>
        <begin position="942"/>
        <end position="956"/>
    </location>
</feature>
<dbReference type="InterPro" id="IPR027417">
    <property type="entry name" value="P-loop_NTPase"/>
</dbReference>
<dbReference type="InterPro" id="IPR003593">
    <property type="entry name" value="AAA+_ATPase"/>
</dbReference>
<dbReference type="GO" id="GO:0005524">
    <property type="term" value="F:ATP binding"/>
    <property type="evidence" value="ECO:0007669"/>
    <property type="project" value="InterPro"/>
</dbReference>
<feature type="compositionally biased region" description="Polar residues" evidence="1">
    <location>
        <begin position="916"/>
        <end position="933"/>
    </location>
</feature>
<feature type="domain" description="AAA+ ATPase" evidence="2">
    <location>
        <begin position="658"/>
        <end position="783"/>
    </location>
</feature>
<feature type="region of interest" description="Disordered" evidence="1">
    <location>
        <begin position="384"/>
        <end position="403"/>
    </location>
</feature>
<dbReference type="Gene3D" id="3.40.50.300">
    <property type="entry name" value="P-loop containing nucleotide triphosphate hydrolases"/>
    <property type="match status" value="1"/>
</dbReference>
<dbReference type="GO" id="GO:0016887">
    <property type="term" value="F:ATP hydrolysis activity"/>
    <property type="evidence" value="ECO:0007669"/>
    <property type="project" value="InterPro"/>
</dbReference>
<dbReference type="EMBL" id="JAHMHQ010000008">
    <property type="protein sequence ID" value="KAK1637799.1"/>
    <property type="molecule type" value="Genomic_DNA"/>
</dbReference>
<feature type="compositionally biased region" description="Basic and acidic residues" evidence="1">
    <location>
        <begin position="972"/>
        <end position="984"/>
    </location>
</feature>
<dbReference type="RefSeq" id="XP_060446406.1">
    <property type="nucleotide sequence ID" value="XM_060593654.1"/>
</dbReference>
<comment type="caution">
    <text evidence="3">The sequence shown here is derived from an EMBL/GenBank/DDBJ whole genome shotgun (WGS) entry which is preliminary data.</text>
</comment>
<dbReference type="PANTHER" id="PTHR46411:SF2">
    <property type="entry name" value="AAA+ ATPASE DOMAIN-CONTAINING PROTEIN"/>
    <property type="match status" value="1"/>
</dbReference>
<protein>
    <recommendedName>
        <fullName evidence="2">AAA+ ATPase domain-containing protein</fullName>
    </recommendedName>
</protein>
<dbReference type="Pfam" id="PF00004">
    <property type="entry name" value="AAA"/>
    <property type="match status" value="1"/>
</dbReference>
<dbReference type="CDD" id="cd19481">
    <property type="entry name" value="RecA-like_protease"/>
    <property type="match status" value="1"/>
</dbReference>
<gene>
    <name evidence="3" type="ORF">BDP81DRAFT_460430</name>
</gene>
<dbReference type="SUPFAM" id="SSF52540">
    <property type="entry name" value="P-loop containing nucleoside triphosphate hydrolases"/>
    <property type="match status" value="1"/>
</dbReference>
<keyword evidence="4" id="KW-1185">Reference proteome</keyword>
<evidence type="ECO:0000313" key="4">
    <source>
        <dbReference type="Proteomes" id="UP001243989"/>
    </source>
</evidence>
<evidence type="ECO:0000259" key="2">
    <source>
        <dbReference type="SMART" id="SM00382"/>
    </source>
</evidence>
<feature type="compositionally biased region" description="Low complexity" evidence="1">
    <location>
        <begin position="957"/>
        <end position="970"/>
    </location>
</feature>
<dbReference type="AlphaFoldDB" id="A0AAI9ZVV3"/>
<dbReference type="Pfam" id="PF23232">
    <property type="entry name" value="AAA_lid_13"/>
    <property type="match status" value="1"/>
</dbReference>